<dbReference type="RefSeq" id="WP_258418462.1">
    <property type="nucleotide sequence ID" value="NZ_JAPTNG010000027.1"/>
</dbReference>
<evidence type="ECO:0000313" key="2">
    <source>
        <dbReference type="Proteomes" id="UP001067708"/>
    </source>
</evidence>
<proteinExistence type="predicted"/>
<evidence type="ECO:0000313" key="1">
    <source>
        <dbReference type="EMBL" id="MCZ0833648.1"/>
    </source>
</evidence>
<gene>
    <name evidence="1" type="ORF">O0535_23355</name>
</gene>
<dbReference type="Proteomes" id="UP001067708">
    <property type="component" value="Unassembled WGS sequence"/>
</dbReference>
<dbReference type="EMBL" id="JAPTNG010000027">
    <property type="protein sequence ID" value="MCZ0833648.1"/>
    <property type="molecule type" value="Genomic_DNA"/>
</dbReference>
<keyword evidence="2" id="KW-1185">Reference proteome</keyword>
<sequence>MYKYTVRLHVPQRRGRVHLRLANPDITRNSVIHISVSEARPLGGIFGAAFNRIFGSASITVQNITPSDGEVNFYVLVDWPQPLDIAADISIFDPTDNIVYGR</sequence>
<accession>A0ABT4I3M2</accession>
<organism evidence="1 2">
    <name type="scientific">Brevibacillus halotolerans</name>
    <dbReference type="NCBI Taxonomy" id="1507437"/>
    <lineage>
        <taxon>Bacteria</taxon>
        <taxon>Bacillati</taxon>
        <taxon>Bacillota</taxon>
        <taxon>Bacilli</taxon>
        <taxon>Bacillales</taxon>
        <taxon>Paenibacillaceae</taxon>
        <taxon>Brevibacillus</taxon>
    </lineage>
</organism>
<reference evidence="1" key="1">
    <citation type="submission" date="2022-09" db="EMBL/GenBank/DDBJ databases">
        <title>Genome analysis and characterization of larvicidal activity of Brevibacillus strains.</title>
        <authorList>
            <person name="Patrusheva E.V."/>
            <person name="Izotova A.O."/>
            <person name="Toshchakov S.V."/>
            <person name="Sineoky S.P."/>
        </authorList>
    </citation>
    <scope>NUCLEOTIDE SEQUENCE</scope>
    <source>
        <strain evidence="1">VKPM_B-13244</strain>
    </source>
</reference>
<comment type="caution">
    <text evidence="1">The sequence shown here is derived from an EMBL/GenBank/DDBJ whole genome shotgun (WGS) entry which is preliminary data.</text>
</comment>
<protein>
    <submittedName>
        <fullName evidence="1">Uncharacterized protein</fullName>
    </submittedName>
</protein>
<name>A0ABT4I3M2_9BACL</name>